<evidence type="ECO:0000256" key="8">
    <source>
        <dbReference type="ARBA" id="ARBA00023002"/>
    </source>
</evidence>
<protein>
    <submittedName>
        <fullName evidence="16">Uncharacterized protein</fullName>
    </submittedName>
</protein>
<evidence type="ECO:0000256" key="15">
    <source>
        <dbReference type="SAM" id="Phobius"/>
    </source>
</evidence>
<dbReference type="GO" id="GO:0016712">
    <property type="term" value="F:oxidoreductase activity, acting on paired donors, with incorporation or reduction of molecular oxygen, reduced flavin or flavoprotein as one donor, and incorporation of one atom of oxygen"/>
    <property type="evidence" value="ECO:0007669"/>
    <property type="project" value="InterPro"/>
</dbReference>
<evidence type="ECO:0000256" key="9">
    <source>
        <dbReference type="ARBA" id="ARBA00023004"/>
    </source>
</evidence>
<evidence type="ECO:0000256" key="4">
    <source>
        <dbReference type="ARBA" id="ARBA00022617"/>
    </source>
</evidence>
<comment type="subcellular location">
    <subcellularLocation>
        <location evidence="2">Membrane</location>
        <topology evidence="2">Single-pass membrane protein</topology>
    </subcellularLocation>
</comment>
<evidence type="ECO:0000256" key="5">
    <source>
        <dbReference type="ARBA" id="ARBA00022692"/>
    </source>
</evidence>
<name>A0A0F7ZT63_9HYPO</name>
<evidence type="ECO:0000256" key="13">
    <source>
        <dbReference type="RuleBase" id="RU000461"/>
    </source>
</evidence>
<dbReference type="SUPFAM" id="SSF48264">
    <property type="entry name" value="Cytochrome P450"/>
    <property type="match status" value="1"/>
</dbReference>
<dbReference type="InterPro" id="IPR017972">
    <property type="entry name" value="Cyt_P450_CS"/>
</dbReference>
<dbReference type="Gene3D" id="1.10.630.10">
    <property type="entry name" value="Cytochrome P450"/>
    <property type="match status" value="1"/>
</dbReference>
<dbReference type="Pfam" id="PF00067">
    <property type="entry name" value="p450"/>
    <property type="match status" value="1"/>
</dbReference>
<dbReference type="InterPro" id="IPR001128">
    <property type="entry name" value="Cyt_P450"/>
</dbReference>
<dbReference type="InterPro" id="IPR002402">
    <property type="entry name" value="Cyt_P450_E_grp-II"/>
</dbReference>
<dbReference type="GO" id="GO:0005506">
    <property type="term" value="F:iron ion binding"/>
    <property type="evidence" value="ECO:0007669"/>
    <property type="project" value="InterPro"/>
</dbReference>
<dbReference type="InterPro" id="IPR047146">
    <property type="entry name" value="Cyt_P450_E_CYP52_fungi"/>
</dbReference>
<evidence type="ECO:0000256" key="11">
    <source>
        <dbReference type="ARBA" id="ARBA00023136"/>
    </source>
</evidence>
<keyword evidence="17" id="KW-1185">Reference proteome</keyword>
<keyword evidence="5 15" id="KW-0812">Transmembrane</keyword>
<evidence type="ECO:0000256" key="12">
    <source>
        <dbReference type="PIRSR" id="PIRSR602402-1"/>
    </source>
</evidence>
<evidence type="ECO:0000256" key="7">
    <source>
        <dbReference type="ARBA" id="ARBA00022989"/>
    </source>
</evidence>
<dbReference type="GO" id="GO:0020037">
    <property type="term" value="F:heme binding"/>
    <property type="evidence" value="ECO:0007669"/>
    <property type="project" value="InterPro"/>
</dbReference>
<feature type="region of interest" description="Disordered" evidence="14">
    <location>
        <begin position="400"/>
        <end position="420"/>
    </location>
</feature>
<dbReference type="GO" id="GO:0016020">
    <property type="term" value="C:membrane"/>
    <property type="evidence" value="ECO:0007669"/>
    <property type="project" value="UniProtKB-SubCell"/>
</dbReference>
<keyword evidence="4 12" id="KW-0349">Heme</keyword>
<dbReference type="CDD" id="cd11063">
    <property type="entry name" value="CYP52"/>
    <property type="match status" value="1"/>
</dbReference>
<evidence type="ECO:0000256" key="2">
    <source>
        <dbReference type="ARBA" id="ARBA00004167"/>
    </source>
</evidence>
<dbReference type="EMBL" id="KQ030545">
    <property type="protein sequence ID" value="KJZ72563.1"/>
    <property type="molecule type" value="Genomic_DNA"/>
</dbReference>
<evidence type="ECO:0000256" key="1">
    <source>
        <dbReference type="ARBA" id="ARBA00001971"/>
    </source>
</evidence>
<organism evidence="16 17">
    <name type="scientific">Hirsutella minnesotensis 3608</name>
    <dbReference type="NCBI Taxonomy" id="1043627"/>
    <lineage>
        <taxon>Eukaryota</taxon>
        <taxon>Fungi</taxon>
        <taxon>Dikarya</taxon>
        <taxon>Ascomycota</taxon>
        <taxon>Pezizomycotina</taxon>
        <taxon>Sordariomycetes</taxon>
        <taxon>Hypocreomycetidae</taxon>
        <taxon>Hypocreales</taxon>
        <taxon>Ophiocordycipitaceae</taxon>
        <taxon>Hirsutella</taxon>
    </lineage>
</organism>
<dbReference type="PRINTS" id="PR00464">
    <property type="entry name" value="EP450II"/>
</dbReference>
<dbReference type="PROSITE" id="PS00086">
    <property type="entry name" value="CYTOCHROME_P450"/>
    <property type="match status" value="1"/>
</dbReference>
<reference evidence="16 17" key="1">
    <citation type="journal article" date="2014" name="Genome Biol. Evol.">
        <title>Comparative genomics and transcriptomics analyses reveal divergent lifestyle features of nematode endoparasitic fungus Hirsutella minnesotensis.</title>
        <authorList>
            <person name="Lai Y."/>
            <person name="Liu K."/>
            <person name="Zhang X."/>
            <person name="Zhang X."/>
            <person name="Li K."/>
            <person name="Wang N."/>
            <person name="Shu C."/>
            <person name="Wu Y."/>
            <person name="Wang C."/>
            <person name="Bushley K.E."/>
            <person name="Xiang M."/>
            <person name="Liu X."/>
        </authorList>
    </citation>
    <scope>NUCLEOTIDE SEQUENCE [LARGE SCALE GENOMIC DNA]</scope>
    <source>
        <strain evidence="16 17">3608</strain>
    </source>
</reference>
<dbReference type="PRINTS" id="PR00385">
    <property type="entry name" value="P450"/>
</dbReference>
<dbReference type="PANTHER" id="PTHR24287">
    <property type="entry name" value="P450, PUTATIVE (EUROFUNG)-RELATED"/>
    <property type="match status" value="1"/>
</dbReference>
<dbReference type="AlphaFoldDB" id="A0A0F7ZT63"/>
<dbReference type="InterPro" id="IPR002974">
    <property type="entry name" value="Cyt_P450_E_CYP52_ascomycetes"/>
</dbReference>
<feature type="transmembrane region" description="Helical" evidence="15">
    <location>
        <begin position="5"/>
        <end position="23"/>
    </location>
</feature>
<evidence type="ECO:0000313" key="17">
    <source>
        <dbReference type="Proteomes" id="UP000054481"/>
    </source>
</evidence>
<keyword evidence="7 15" id="KW-1133">Transmembrane helix</keyword>
<feature type="transmembrane region" description="Helical" evidence="15">
    <location>
        <begin position="43"/>
        <end position="59"/>
    </location>
</feature>
<proteinExistence type="inferred from homology"/>
<sequence>MTAESIYLVSSLLIGAYLGWRIVETASLRLFGHAVTPYATHRPPLWLLAIGFPLLFVSWRRFTHLRKMRAHNTQPALVFPHRDPVFGLDYLYLALAAIRANAILEFWEDLFVKVGNTYWFNALGGWKLMTCEPENIKTMLATEFDSWPIQGLRHKLAHIVLGPHAIFSTNGHEWTRARALIRPSFVRNQIADLECTDRHVDDFLNRLSSDNQSKVNLQALFYMFTMDVSTDFMFGRSTNMLVSPGEDAVAFCKAFDYALLASASRARLGWLLRDKLLDESVAQCRAFIGRHVAASLAQDKVKERPYVFMNELVDSGATHEQITDQLMAIIIGGRDTSASTLSSLFWMLARRPDVVKILRDELASLEGRRPTWDELKGLKYLNNVLKEALRLWPPVPANTRTAGKDTVLPKGGGPDGQSPVFVPKGTECRYSTTSLHRRKDIYGEDAEEFRPERWDNLRTSWEYIPFSGGPRICIGQQFALTMMSYLTASFFQAYKTIEACDDLPMAQKASTTISLVNGCWVTLTPA</sequence>
<evidence type="ECO:0000256" key="14">
    <source>
        <dbReference type="SAM" id="MobiDB-lite"/>
    </source>
</evidence>
<evidence type="ECO:0000256" key="6">
    <source>
        <dbReference type="ARBA" id="ARBA00022723"/>
    </source>
</evidence>
<keyword evidence="8 13" id="KW-0560">Oxidoreductase</keyword>
<keyword evidence="11 15" id="KW-0472">Membrane</keyword>
<keyword evidence="6 12" id="KW-0479">Metal-binding</keyword>
<evidence type="ECO:0000313" key="16">
    <source>
        <dbReference type="EMBL" id="KJZ72563.1"/>
    </source>
</evidence>
<dbReference type="InterPro" id="IPR036396">
    <property type="entry name" value="Cyt_P450_sf"/>
</dbReference>
<keyword evidence="10 13" id="KW-0503">Monooxygenase</keyword>
<comment type="cofactor">
    <cofactor evidence="1 12">
        <name>heme</name>
        <dbReference type="ChEBI" id="CHEBI:30413"/>
    </cofactor>
</comment>
<dbReference type="OrthoDB" id="1470350at2759"/>
<dbReference type="Proteomes" id="UP000054481">
    <property type="component" value="Unassembled WGS sequence"/>
</dbReference>
<comment type="similarity">
    <text evidence="3 13">Belongs to the cytochrome P450 family.</text>
</comment>
<dbReference type="PRINTS" id="PR01239">
    <property type="entry name" value="EP450IICYP52"/>
</dbReference>
<evidence type="ECO:0000256" key="3">
    <source>
        <dbReference type="ARBA" id="ARBA00010617"/>
    </source>
</evidence>
<feature type="binding site" description="axial binding residue" evidence="12">
    <location>
        <position position="473"/>
    </location>
    <ligand>
        <name>heme</name>
        <dbReference type="ChEBI" id="CHEBI:30413"/>
    </ligand>
    <ligandPart>
        <name>Fe</name>
        <dbReference type="ChEBI" id="CHEBI:18248"/>
    </ligandPart>
</feature>
<accession>A0A0F7ZT63</accession>
<evidence type="ECO:0000256" key="10">
    <source>
        <dbReference type="ARBA" id="ARBA00023033"/>
    </source>
</evidence>
<dbReference type="PANTHER" id="PTHR24287:SF17">
    <property type="entry name" value="P450, PUTATIVE (EUROFUNG)-RELATED"/>
    <property type="match status" value="1"/>
</dbReference>
<keyword evidence="9 12" id="KW-0408">Iron</keyword>
<gene>
    <name evidence="16" type="ORF">HIM_08087</name>
</gene>